<gene>
    <name evidence="1" type="ORF">BANT10_01092</name>
</gene>
<dbReference type="RefSeq" id="WP_101642246.1">
    <property type="nucleotide sequence ID" value="NZ_FXZE01000003.1"/>
</dbReference>
<protein>
    <submittedName>
        <fullName evidence="1">Uncharacterized protein</fullName>
    </submittedName>
</protein>
<reference evidence="2" key="1">
    <citation type="submission" date="2017-03" db="EMBL/GenBank/DDBJ databases">
        <authorList>
            <person name="Monnet C."/>
        </authorList>
    </citation>
    <scope>NUCLEOTIDE SEQUENCE [LARGE SCALE GENOMIC DNA]</scope>
    <source>
        <strain evidence="2">P10</strain>
    </source>
</reference>
<dbReference type="EMBL" id="FXZE01000003">
    <property type="protein sequence ID" value="SMX76415.1"/>
    <property type="molecule type" value="Genomic_DNA"/>
</dbReference>
<evidence type="ECO:0000313" key="1">
    <source>
        <dbReference type="EMBL" id="SMX76415.1"/>
    </source>
</evidence>
<name>A0A2H1IMG3_9MICO</name>
<organism evidence="1 2">
    <name type="scientific">Brevibacterium antiquum</name>
    <dbReference type="NCBI Taxonomy" id="234835"/>
    <lineage>
        <taxon>Bacteria</taxon>
        <taxon>Bacillati</taxon>
        <taxon>Actinomycetota</taxon>
        <taxon>Actinomycetes</taxon>
        <taxon>Micrococcales</taxon>
        <taxon>Brevibacteriaceae</taxon>
        <taxon>Brevibacterium</taxon>
    </lineage>
</organism>
<keyword evidence="2" id="KW-1185">Reference proteome</keyword>
<dbReference type="AlphaFoldDB" id="A0A2H1IMG3"/>
<evidence type="ECO:0000313" key="2">
    <source>
        <dbReference type="Proteomes" id="UP000234342"/>
    </source>
</evidence>
<sequence length="93" mass="10531">MKYRVNRRIFKQYLAEEVRTLGSERKAAMRAGVSHTLVQSLRLGRETTKDGRKVPKSQVNLSTARKIEAAWGIPREVCFLPETLDARSSDQAA</sequence>
<proteinExistence type="predicted"/>
<accession>A0A2H1IMG3</accession>
<dbReference type="Proteomes" id="UP000234342">
    <property type="component" value="Unassembled WGS sequence"/>
</dbReference>